<proteinExistence type="predicted"/>
<sequence>MYLTHFSIIQYTLSGKTFGIFTKLKIGILTQDFYPFLNRINIQKNVELSHLYFYPYTREEKLKGENYT</sequence>
<dbReference type="EMBL" id="CP017704">
    <property type="protein sequence ID" value="ASS97083.1"/>
    <property type="molecule type" value="Genomic_DNA"/>
</dbReference>
<evidence type="ECO:0000313" key="1">
    <source>
        <dbReference type="EMBL" id="ASS97083.1"/>
    </source>
</evidence>
<name>A0A223EPD8_9BACI</name>
<reference evidence="1 2" key="1">
    <citation type="submission" date="2016-10" db="EMBL/GenBank/DDBJ databases">
        <title>The whole genome sequencing and assembly of Bacillus simplex DSM 1321 strain.</title>
        <authorList>
            <person name="Park M.-K."/>
            <person name="Lee Y.-J."/>
            <person name="Yi H."/>
            <person name="Bahn Y.-S."/>
            <person name="Kim J.F."/>
            <person name="Lee D.-W."/>
        </authorList>
    </citation>
    <scope>NUCLEOTIDE SEQUENCE [LARGE SCALE GENOMIC DNA]</scope>
    <source>
        <strain evidence="1 2">DSM 1321</strain>
    </source>
</reference>
<gene>
    <name evidence="1" type="ORF">BS1321_26200</name>
</gene>
<organism evidence="1 2">
    <name type="scientific">Peribacillus simplex NBRC 15720 = DSM 1321</name>
    <dbReference type="NCBI Taxonomy" id="1349754"/>
    <lineage>
        <taxon>Bacteria</taxon>
        <taxon>Bacillati</taxon>
        <taxon>Bacillota</taxon>
        <taxon>Bacilli</taxon>
        <taxon>Bacillales</taxon>
        <taxon>Bacillaceae</taxon>
        <taxon>Peribacillus</taxon>
    </lineage>
</organism>
<dbReference type="AlphaFoldDB" id="A0A223EPD8"/>
<protein>
    <submittedName>
        <fullName evidence="1">Uncharacterized protein</fullName>
    </submittedName>
</protein>
<dbReference type="Proteomes" id="UP000214618">
    <property type="component" value="Chromosome"/>
</dbReference>
<accession>A0A223EPD8</accession>
<evidence type="ECO:0000313" key="2">
    <source>
        <dbReference type="Proteomes" id="UP000214618"/>
    </source>
</evidence>